<keyword evidence="2" id="KW-1185">Reference proteome</keyword>
<dbReference type="OrthoDB" id="8479024at2"/>
<sequence length="143" mass="15961">MARSKAIKTGTPALDFTKLKLKGSPNEYLVAPEDLCKNAVPHLPADVYDVSANDLRDAVMHVVSHQSRVELDGMDEAAMAFEFVHYSAVLNFKDMISIRVLPVGTKQATIAIYSRSKTGYYDFGVNKNRIEAWLEELEGEVIR</sequence>
<organism evidence="1 2">
    <name type="scientific">Candidatus Phaeomarinibacter ectocarpi</name>
    <dbReference type="NCBI Taxonomy" id="1458461"/>
    <lineage>
        <taxon>Bacteria</taxon>
        <taxon>Pseudomonadati</taxon>
        <taxon>Pseudomonadota</taxon>
        <taxon>Alphaproteobacteria</taxon>
        <taxon>Hyphomicrobiales</taxon>
        <taxon>Parvibaculaceae</taxon>
        <taxon>Candidatus Phaeomarinibacter</taxon>
    </lineage>
</organism>
<protein>
    <recommendedName>
        <fullName evidence="3">DUF1499 domain-containing protein</fullName>
    </recommendedName>
</protein>
<dbReference type="AlphaFoldDB" id="X5MNN9"/>
<dbReference type="HOGENOM" id="CLU_131521_0_0_5"/>
<evidence type="ECO:0000313" key="2">
    <source>
        <dbReference type="Proteomes" id="UP000032160"/>
    </source>
</evidence>
<name>X5MNN9_9HYPH</name>
<evidence type="ECO:0000313" key="1">
    <source>
        <dbReference type="EMBL" id="CDO61455.1"/>
    </source>
</evidence>
<reference evidence="1 2" key="1">
    <citation type="journal article" date="2014" name="Front. Genet.">
        <title>Genome and metabolic network of "Candidatus Phaeomarinobacter ectocarpi" Ec32, a new candidate genus of Alphaproteobacteria frequently associated with brown algae.</title>
        <authorList>
            <person name="Dittami S.M."/>
            <person name="Barbeyron T."/>
            <person name="Boyen C."/>
            <person name="Cambefort J."/>
            <person name="Collet G."/>
            <person name="Delage L."/>
            <person name="Gobet A."/>
            <person name="Groisillier A."/>
            <person name="Leblanc C."/>
            <person name="Michel G."/>
            <person name="Scornet D."/>
            <person name="Siegel A."/>
            <person name="Tapia J.E."/>
            <person name="Tonon T."/>
        </authorList>
    </citation>
    <scope>NUCLEOTIDE SEQUENCE [LARGE SCALE GENOMIC DNA]</scope>
    <source>
        <strain evidence="1 2">Ec32</strain>
    </source>
</reference>
<accession>X5MNN9</accession>
<dbReference type="STRING" id="1458461.BN1012_Phect3243"/>
<evidence type="ECO:0008006" key="3">
    <source>
        <dbReference type="Google" id="ProtNLM"/>
    </source>
</evidence>
<gene>
    <name evidence="1" type="ORF">BN1012_Phect3243</name>
</gene>
<dbReference type="Pfam" id="PF07386">
    <property type="entry name" value="DUF1499"/>
    <property type="match status" value="1"/>
</dbReference>
<dbReference type="Proteomes" id="UP000032160">
    <property type="component" value="Chromosome I"/>
</dbReference>
<dbReference type="EMBL" id="HG966617">
    <property type="protein sequence ID" value="CDO61455.1"/>
    <property type="molecule type" value="Genomic_DNA"/>
</dbReference>
<dbReference type="KEGG" id="pect:BN1012_Phect3243"/>
<proteinExistence type="predicted"/>
<dbReference type="RefSeq" id="WP_043949243.1">
    <property type="nucleotide sequence ID" value="NZ_HG966617.1"/>
</dbReference>
<dbReference type="InterPro" id="IPR010865">
    <property type="entry name" value="DUF1499"/>
</dbReference>